<comment type="catalytic activity">
    <reaction evidence="10">
        <text>(R)-2-hydroxyglutarate + NAD(+) = 2-oxoglutarate + NADH + H(+)</text>
        <dbReference type="Rhea" id="RHEA:49612"/>
        <dbReference type="ChEBI" id="CHEBI:15378"/>
        <dbReference type="ChEBI" id="CHEBI:15801"/>
        <dbReference type="ChEBI" id="CHEBI:16810"/>
        <dbReference type="ChEBI" id="CHEBI:57540"/>
        <dbReference type="ChEBI" id="CHEBI:57945"/>
        <dbReference type="EC" id="1.1.1.399"/>
    </reaction>
</comment>
<dbReference type="PROSITE" id="PS00670">
    <property type="entry name" value="D_2_HYDROXYACID_DH_2"/>
    <property type="match status" value="1"/>
</dbReference>
<dbReference type="Gene3D" id="3.40.50.720">
    <property type="entry name" value="NAD(P)-binding Rossmann-like Domain"/>
    <property type="match status" value="2"/>
</dbReference>
<evidence type="ECO:0000256" key="4">
    <source>
        <dbReference type="ARBA" id="ARBA00013001"/>
    </source>
</evidence>
<evidence type="ECO:0000256" key="2">
    <source>
        <dbReference type="ARBA" id="ARBA00005216"/>
    </source>
</evidence>
<dbReference type="Pfam" id="PF01842">
    <property type="entry name" value="ACT"/>
    <property type="match status" value="1"/>
</dbReference>
<dbReference type="Gene3D" id="3.30.70.260">
    <property type="match status" value="1"/>
</dbReference>
<dbReference type="InterPro" id="IPR029009">
    <property type="entry name" value="ASB_dom_sf"/>
</dbReference>
<name>A0AAE6T9G4_9BACT</name>
<organism evidence="13 14">
    <name type="scientific">Akkermansia massiliensis</name>
    <dbReference type="NCBI Taxonomy" id="2927224"/>
    <lineage>
        <taxon>Bacteria</taxon>
        <taxon>Pseudomonadati</taxon>
        <taxon>Verrucomicrobiota</taxon>
        <taxon>Verrucomicrobiia</taxon>
        <taxon>Verrucomicrobiales</taxon>
        <taxon>Akkermansiaceae</taxon>
        <taxon>Akkermansia</taxon>
    </lineage>
</organism>
<evidence type="ECO:0000256" key="11">
    <source>
        <dbReference type="ARBA" id="ARBA00048731"/>
    </source>
</evidence>
<dbReference type="InterPro" id="IPR029753">
    <property type="entry name" value="D-isomer_DH_CS"/>
</dbReference>
<comment type="function">
    <text evidence="1">Catalyzes the reversible oxidation of 3-phospho-D-glycerate to 3-phosphonooxypyruvate, the first step of the phosphorylated L-serine biosynthesis pathway. Also catalyzes the reversible oxidation of 2-hydroxyglutarate to 2-oxoglutarate.</text>
</comment>
<dbReference type="SUPFAM" id="SSF51735">
    <property type="entry name" value="NAD(P)-binding Rossmann-fold domains"/>
    <property type="match status" value="1"/>
</dbReference>
<dbReference type="InterPro" id="IPR002912">
    <property type="entry name" value="ACT_dom"/>
</dbReference>
<dbReference type="EC" id="1.1.1.399" evidence="4"/>
<reference evidence="13" key="1">
    <citation type="submission" date="2018-05" db="EMBL/GenBank/DDBJ databases">
        <title>Complete genome sequnece of Akkermansia muciniphila EB-AMDK-40.</title>
        <authorList>
            <person name="Nam Y.-D."/>
            <person name="Chung W.-H."/>
            <person name="Park Y.S."/>
            <person name="Kang J."/>
        </authorList>
    </citation>
    <scope>NUCLEOTIDE SEQUENCE</scope>
    <source>
        <strain evidence="13">EB-AMDK-40</strain>
    </source>
</reference>
<feature type="domain" description="ACT" evidence="12">
    <location>
        <begin position="461"/>
        <end position="533"/>
    </location>
</feature>
<evidence type="ECO:0000256" key="5">
    <source>
        <dbReference type="ARBA" id="ARBA00013143"/>
    </source>
</evidence>
<dbReference type="PROSITE" id="PS00065">
    <property type="entry name" value="D_2_HYDROXYACID_DH_1"/>
    <property type="match status" value="1"/>
</dbReference>
<dbReference type="Gene3D" id="3.30.1330.90">
    <property type="entry name" value="D-3-phosphoglycerate dehydrogenase, domain 3"/>
    <property type="match status" value="1"/>
</dbReference>
<dbReference type="PROSITE" id="PS51671">
    <property type="entry name" value="ACT"/>
    <property type="match status" value="1"/>
</dbReference>
<dbReference type="GO" id="GO:0004617">
    <property type="term" value="F:phosphoglycerate dehydrogenase activity"/>
    <property type="evidence" value="ECO:0007669"/>
    <property type="project" value="UniProtKB-EC"/>
</dbReference>
<evidence type="ECO:0000313" key="13">
    <source>
        <dbReference type="EMBL" id="QHV62657.1"/>
    </source>
</evidence>
<keyword evidence="8" id="KW-0520">NAD</keyword>
<dbReference type="EMBL" id="CP029701">
    <property type="protein sequence ID" value="QHV62657.1"/>
    <property type="molecule type" value="Genomic_DNA"/>
</dbReference>
<accession>A0AAE6T9G4</accession>
<protein>
    <recommendedName>
        <fullName evidence="6">D-3-phosphoglycerate dehydrogenase</fullName>
        <ecNumber evidence="4">1.1.1.399</ecNumber>
        <ecNumber evidence="5">1.1.1.95</ecNumber>
    </recommendedName>
    <alternativeName>
        <fullName evidence="9">2-oxoglutarate reductase</fullName>
    </alternativeName>
</protein>
<dbReference type="CDD" id="cd12174">
    <property type="entry name" value="PGDH_like_3"/>
    <property type="match status" value="1"/>
</dbReference>
<dbReference type="PANTHER" id="PTHR42938">
    <property type="entry name" value="FORMATE DEHYDROGENASE 1"/>
    <property type="match status" value="1"/>
</dbReference>
<dbReference type="PANTHER" id="PTHR42938:SF47">
    <property type="entry name" value="HYDROXYPYRUVATE REDUCTASE"/>
    <property type="match status" value="1"/>
</dbReference>
<dbReference type="InterPro" id="IPR006139">
    <property type="entry name" value="D-isomer_2_OHA_DH_cat_dom"/>
</dbReference>
<dbReference type="SUPFAM" id="SSF55021">
    <property type="entry name" value="ACT-like"/>
    <property type="match status" value="1"/>
</dbReference>
<evidence type="ECO:0000256" key="8">
    <source>
        <dbReference type="ARBA" id="ARBA00023027"/>
    </source>
</evidence>
<gene>
    <name evidence="13" type="ORF">DMI76_04385</name>
</gene>
<evidence type="ECO:0000256" key="1">
    <source>
        <dbReference type="ARBA" id="ARBA00003800"/>
    </source>
</evidence>
<proteinExistence type="inferred from homology"/>
<evidence type="ECO:0000256" key="6">
    <source>
        <dbReference type="ARBA" id="ARBA00021582"/>
    </source>
</evidence>
<dbReference type="EC" id="1.1.1.95" evidence="5"/>
<comment type="similarity">
    <text evidence="3">Belongs to the D-isomer specific 2-hydroxyacid dehydrogenase family.</text>
</comment>
<dbReference type="Pfam" id="PF00389">
    <property type="entry name" value="2-Hacid_dh"/>
    <property type="match status" value="1"/>
</dbReference>
<comment type="pathway">
    <text evidence="2">Amino-acid biosynthesis; L-serine biosynthesis; L-serine from 3-phospho-D-glycerate: step 1/3.</text>
</comment>
<dbReference type="InterPro" id="IPR006140">
    <property type="entry name" value="D-isomer_DH_NAD-bd"/>
</dbReference>
<dbReference type="AlphaFoldDB" id="A0AAE6T9G4"/>
<dbReference type="SUPFAM" id="SSF52283">
    <property type="entry name" value="Formate/glycerate dehydrogenase catalytic domain-like"/>
    <property type="match status" value="1"/>
</dbReference>
<sequence length="533" mass="57770">MNNDIFHHTNMNKVLIPTKLSNVAANTLKTAGYEVVQDADTPLEEQAAAHPDTVALIVRSEKVTPAIMDALPSLKLVIRAGAGYDNIDIVYARKKNVDVMNTPGANSNAVAEEVMAMILAYYRHIVQADATTREGLWEKKKYMGSELTKKTVGIIGLGNIGRNLVKRLQGFEPTLLGYDHFLARQRALNIGVTPTSIEDIFSQCDIITLHVPGGPSTHHMVNAELIDSMKDGAVLINCSRYGVVDEEALAAAKAAGKNIGYLTDVHPKDAPGEKPSAAVADLILPHLGANTREANTKAAKRAAEQMVAYFSDGDTSCVVNGESPNGLNPAHLQLAFLLAALARKAGGNKPIRRVECTFYGNLRVFRKWFTAPILEGLLPHAEKGLMPAAAEESLREHGIVFKAREPKDDKPYEDSITLDVVMEDEGEYFNTSVRGVVTEGIPMVSRLNNFNGLYADLRGTTLFLHYKDRPGIIATIGSALYSNGINIDNIAAPADHATREALAVLKTNKPVSDELLNKIAEEIDAISAFSLNL</sequence>
<dbReference type="InterPro" id="IPR045865">
    <property type="entry name" value="ACT-like_dom_sf"/>
</dbReference>
<dbReference type="GO" id="GO:0051287">
    <property type="term" value="F:NAD binding"/>
    <property type="evidence" value="ECO:0007669"/>
    <property type="project" value="InterPro"/>
</dbReference>
<evidence type="ECO:0000313" key="14">
    <source>
        <dbReference type="Proteomes" id="UP000642553"/>
    </source>
</evidence>
<dbReference type="Proteomes" id="UP000642553">
    <property type="component" value="Chromosome"/>
</dbReference>
<dbReference type="InterPro" id="IPR036291">
    <property type="entry name" value="NAD(P)-bd_dom_sf"/>
</dbReference>
<evidence type="ECO:0000259" key="12">
    <source>
        <dbReference type="PROSITE" id="PS51671"/>
    </source>
</evidence>
<dbReference type="InterPro" id="IPR029752">
    <property type="entry name" value="D-isomer_DH_CS1"/>
</dbReference>
<comment type="catalytic activity">
    <reaction evidence="11">
        <text>(2R)-3-phosphoglycerate + NAD(+) = 3-phosphooxypyruvate + NADH + H(+)</text>
        <dbReference type="Rhea" id="RHEA:12641"/>
        <dbReference type="ChEBI" id="CHEBI:15378"/>
        <dbReference type="ChEBI" id="CHEBI:18110"/>
        <dbReference type="ChEBI" id="CHEBI:57540"/>
        <dbReference type="ChEBI" id="CHEBI:57945"/>
        <dbReference type="ChEBI" id="CHEBI:58272"/>
        <dbReference type="EC" id="1.1.1.95"/>
    </reaction>
</comment>
<evidence type="ECO:0000256" key="7">
    <source>
        <dbReference type="ARBA" id="ARBA00023002"/>
    </source>
</evidence>
<dbReference type="SUPFAM" id="SSF143548">
    <property type="entry name" value="Serine metabolism enzymes domain"/>
    <property type="match status" value="1"/>
</dbReference>
<evidence type="ECO:0000256" key="10">
    <source>
        <dbReference type="ARBA" id="ARBA00048126"/>
    </source>
</evidence>
<keyword evidence="7" id="KW-0560">Oxidoreductase</keyword>
<evidence type="ECO:0000256" key="9">
    <source>
        <dbReference type="ARBA" id="ARBA00030455"/>
    </source>
</evidence>
<evidence type="ECO:0000256" key="3">
    <source>
        <dbReference type="ARBA" id="ARBA00005854"/>
    </source>
</evidence>
<dbReference type="Pfam" id="PF02826">
    <property type="entry name" value="2-Hacid_dh_C"/>
    <property type="match status" value="1"/>
</dbReference>